<protein>
    <submittedName>
        <fullName evidence="1">Uncharacterized protein</fullName>
    </submittedName>
</protein>
<name>A0A3E0W0J3_9MICO</name>
<organism evidence="1 2">
    <name type="scientific">Subtercola boreus</name>
    <dbReference type="NCBI Taxonomy" id="120213"/>
    <lineage>
        <taxon>Bacteria</taxon>
        <taxon>Bacillati</taxon>
        <taxon>Actinomycetota</taxon>
        <taxon>Actinomycetes</taxon>
        <taxon>Micrococcales</taxon>
        <taxon>Microbacteriaceae</taxon>
        <taxon>Subtercola</taxon>
    </lineage>
</organism>
<evidence type="ECO:0000313" key="1">
    <source>
        <dbReference type="EMBL" id="RFA15822.1"/>
    </source>
</evidence>
<gene>
    <name evidence="1" type="ORF">B7R22_05290</name>
</gene>
<comment type="caution">
    <text evidence="1">The sequence shown here is derived from an EMBL/GenBank/DDBJ whole genome shotgun (WGS) entry which is preliminary data.</text>
</comment>
<evidence type="ECO:0000313" key="2">
    <source>
        <dbReference type="Proteomes" id="UP000256541"/>
    </source>
</evidence>
<proteinExistence type="predicted"/>
<dbReference type="OrthoDB" id="5509356at2"/>
<dbReference type="EMBL" id="NBXB01000017">
    <property type="protein sequence ID" value="RFA15822.1"/>
    <property type="molecule type" value="Genomic_DNA"/>
</dbReference>
<dbReference type="Proteomes" id="UP000256541">
    <property type="component" value="Unassembled WGS sequence"/>
</dbReference>
<sequence length="78" mass="8418">MSQTQEEINLVVQSTVESIVASIRNNCTPPSDAYTAGGDRLIGAVADWVEHPPEWVKATWADQARANPRSRTAAPLGD</sequence>
<reference evidence="1 2" key="1">
    <citation type="submission" date="2017-04" db="EMBL/GenBank/DDBJ databases">
        <title>Comparative genome analysis of Subtercola boreus.</title>
        <authorList>
            <person name="Cho Y.-J."/>
            <person name="Cho A."/>
            <person name="Kim O.-S."/>
            <person name="Lee J.-I."/>
        </authorList>
    </citation>
    <scope>NUCLEOTIDE SEQUENCE [LARGE SCALE GENOMIC DNA]</scope>
    <source>
        <strain evidence="1 2">P27479</strain>
    </source>
</reference>
<accession>A0A3E0W0J3</accession>
<dbReference type="AlphaFoldDB" id="A0A3E0W0J3"/>
<dbReference type="RefSeq" id="WP_116410760.1">
    <property type="nucleotide sequence ID" value="NZ_NBXB01000017.1"/>
</dbReference>